<dbReference type="Proteomes" id="UP001140949">
    <property type="component" value="Unassembled WGS sequence"/>
</dbReference>
<proteinExistence type="predicted"/>
<reference evidence="2" key="1">
    <citation type="journal article" date="2023" name="GigaByte">
        <title>Genome assembly of the bearded iris, Iris pallida Lam.</title>
        <authorList>
            <person name="Bruccoleri R.E."/>
            <person name="Oakeley E.J."/>
            <person name="Faust A.M.E."/>
            <person name="Altorfer M."/>
            <person name="Dessus-Babus S."/>
            <person name="Burckhardt D."/>
            <person name="Oertli M."/>
            <person name="Naumann U."/>
            <person name="Petersen F."/>
            <person name="Wong J."/>
        </authorList>
    </citation>
    <scope>NUCLEOTIDE SEQUENCE</scope>
    <source>
        <strain evidence="2">GSM-AAB239-AS_SAM_17_03QT</strain>
    </source>
</reference>
<dbReference type="EMBL" id="JANAVB010004517">
    <property type="protein sequence ID" value="KAJ6848736.1"/>
    <property type="molecule type" value="Genomic_DNA"/>
</dbReference>
<evidence type="ECO:0000313" key="2">
    <source>
        <dbReference type="EMBL" id="KAJ6848736.1"/>
    </source>
</evidence>
<comment type="caution">
    <text evidence="2">The sequence shown here is derived from an EMBL/GenBank/DDBJ whole genome shotgun (WGS) entry which is preliminary data.</text>
</comment>
<organism evidence="2 3">
    <name type="scientific">Iris pallida</name>
    <name type="common">Sweet iris</name>
    <dbReference type="NCBI Taxonomy" id="29817"/>
    <lineage>
        <taxon>Eukaryota</taxon>
        <taxon>Viridiplantae</taxon>
        <taxon>Streptophyta</taxon>
        <taxon>Embryophyta</taxon>
        <taxon>Tracheophyta</taxon>
        <taxon>Spermatophyta</taxon>
        <taxon>Magnoliopsida</taxon>
        <taxon>Liliopsida</taxon>
        <taxon>Asparagales</taxon>
        <taxon>Iridaceae</taxon>
        <taxon>Iridoideae</taxon>
        <taxon>Irideae</taxon>
        <taxon>Iris</taxon>
    </lineage>
</organism>
<gene>
    <name evidence="2" type="ORF">M6B38_274625</name>
</gene>
<name>A0AAX6I627_IRIPA</name>
<accession>A0AAX6I627</accession>
<reference evidence="2" key="2">
    <citation type="submission" date="2023-04" db="EMBL/GenBank/DDBJ databases">
        <authorList>
            <person name="Bruccoleri R.E."/>
            <person name="Oakeley E.J."/>
            <person name="Faust A.-M."/>
            <person name="Dessus-Babus S."/>
            <person name="Altorfer M."/>
            <person name="Burckhardt D."/>
            <person name="Oertli M."/>
            <person name="Naumann U."/>
            <person name="Petersen F."/>
            <person name="Wong J."/>
        </authorList>
    </citation>
    <scope>NUCLEOTIDE SEQUENCE</scope>
    <source>
        <strain evidence="2">GSM-AAB239-AS_SAM_17_03QT</strain>
        <tissue evidence="2">Leaf</tissue>
    </source>
</reference>
<evidence type="ECO:0000256" key="1">
    <source>
        <dbReference type="SAM" id="MobiDB-lite"/>
    </source>
</evidence>
<protein>
    <submittedName>
        <fullName evidence="2">Uncharacterized protein</fullName>
    </submittedName>
</protein>
<feature type="region of interest" description="Disordered" evidence="1">
    <location>
        <begin position="1"/>
        <end position="22"/>
    </location>
</feature>
<keyword evidence="3" id="KW-1185">Reference proteome</keyword>
<sequence length="115" mass="12549">MASTAAIYTAPRPRRSTSSSTTLLGGTRSIEAVFSVLFLDDSAETAVVDLLRPRAAIPLVFRSLLARVLEARSNSYWRTTFCSGIQIACLNGFFGSTLSTTVQIEYGSIRLFSFE</sequence>
<dbReference type="AlphaFoldDB" id="A0AAX6I627"/>
<evidence type="ECO:0000313" key="3">
    <source>
        <dbReference type="Proteomes" id="UP001140949"/>
    </source>
</evidence>